<dbReference type="AlphaFoldDB" id="A0A1H6KSC2"/>
<sequence length="163" mass="18522">MPERVESDDIPSWCQEEEEYVSLIPYLILGISTIVQISDALADESFYACGIATGSEVGATRTKALKNAKDQIYSQLVGRILSKVKRHELVDNYQTQIHNNAFGYKTVEFESIDIKSGYTMFLLIETKGEDLFGTIEALRNKDTIQQYEAYKKEHDNAGYFDND</sequence>
<dbReference type="RefSeq" id="WP_202775793.1">
    <property type="nucleotide sequence ID" value="NZ_CAESAP020000151.1"/>
</dbReference>
<gene>
    <name evidence="1" type="ORF">BAZSYMB_SCAFFOLD00001_49</name>
</gene>
<reference evidence="2" key="1">
    <citation type="submission" date="2016-06" db="EMBL/GenBank/DDBJ databases">
        <authorList>
            <person name="Petersen J."/>
            <person name="Sayavedra L."/>
        </authorList>
    </citation>
    <scope>NUCLEOTIDE SEQUENCE [LARGE SCALE GENOMIC DNA]</scope>
    <source>
        <strain evidence="2">BazSymB</strain>
    </source>
</reference>
<evidence type="ECO:0000313" key="2">
    <source>
        <dbReference type="Proteomes" id="UP000198559"/>
    </source>
</evidence>
<accession>A0A1H6KSC2</accession>
<proteinExistence type="predicted"/>
<protein>
    <submittedName>
        <fullName evidence="1">Uncharacterized protein</fullName>
    </submittedName>
</protein>
<dbReference type="STRING" id="235205.BAZSYMB_SCAFFOLD00001_49"/>
<dbReference type="EMBL" id="CVUD02000116">
    <property type="protein sequence ID" value="SEH74551.1"/>
    <property type="molecule type" value="Genomic_DNA"/>
</dbReference>
<dbReference type="Proteomes" id="UP000198559">
    <property type="component" value="Unassembled WGS sequence"/>
</dbReference>
<organism evidence="1 2">
    <name type="scientific">Bathymodiolus azoricus thioautotrophic gill symbiont</name>
    <dbReference type="NCBI Taxonomy" id="235205"/>
    <lineage>
        <taxon>Bacteria</taxon>
        <taxon>Pseudomonadati</taxon>
        <taxon>Pseudomonadota</taxon>
        <taxon>Gammaproteobacteria</taxon>
        <taxon>sulfur-oxidizing symbionts</taxon>
    </lineage>
</organism>
<evidence type="ECO:0000313" key="1">
    <source>
        <dbReference type="EMBL" id="SEH74551.1"/>
    </source>
</evidence>
<name>A0A1H6KSC2_9GAMM</name>